<keyword evidence="9" id="KW-0540">Nuclease</keyword>
<evidence type="ECO:0000256" key="7">
    <source>
        <dbReference type="ARBA" id="ARBA00012161"/>
    </source>
</evidence>
<comment type="similarity">
    <text evidence="5">Belongs to the CCR4/nocturin family.</text>
</comment>
<evidence type="ECO:0000256" key="18">
    <source>
        <dbReference type="ARBA" id="ARBA00054840"/>
    </source>
</evidence>
<protein>
    <recommendedName>
        <fullName evidence="7">poly(A)-specific ribonuclease</fullName>
        <ecNumber evidence="7">3.1.13.4</ecNumber>
    </recommendedName>
</protein>
<dbReference type="InterPro" id="IPR005135">
    <property type="entry name" value="Endo/exonuclease/phosphatase"/>
</dbReference>
<comment type="subunit">
    <text evidence="6">Component of the CCR4-NOT complex, at least composed of CRR4 and CAF1 proteins.</text>
</comment>
<organism evidence="20 21">
    <name type="scientific">Macleaya cordata</name>
    <name type="common">Five-seeded plume-poppy</name>
    <name type="synonym">Bocconia cordata</name>
    <dbReference type="NCBI Taxonomy" id="56857"/>
    <lineage>
        <taxon>Eukaryota</taxon>
        <taxon>Viridiplantae</taxon>
        <taxon>Streptophyta</taxon>
        <taxon>Embryophyta</taxon>
        <taxon>Tracheophyta</taxon>
        <taxon>Spermatophyta</taxon>
        <taxon>Magnoliopsida</taxon>
        <taxon>Ranunculales</taxon>
        <taxon>Papaveraceae</taxon>
        <taxon>Papaveroideae</taxon>
        <taxon>Macleaya</taxon>
    </lineage>
</organism>
<evidence type="ECO:0000256" key="13">
    <source>
        <dbReference type="ARBA" id="ARBA00022842"/>
    </source>
</evidence>
<dbReference type="Proteomes" id="UP000195402">
    <property type="component" value="Unassembled WGS sequence"/>
</dbReference>
<dbReference type="Gene3D" id="3.60.10.10">
    <property type="entry name" value="Endonuclease/exonuclease/phosphatase"/>
    <property type="match status" value="1"/>
</dbReference>
<dbReference type="GO" id="GO:0005737">
    <property type="term" value="C:cytoplasm"/>
    <property type="evidence" value="ECO:0007669"/>
    <property type="project" value="UniProtKB-SubCell"/>
</dbReference>
<evidence type="ECO:0000256" key="16">
    <source>
        <dbReference type="ARBA" id="ARBA00023163"/>
    </source>
</evidence>
<evidence type="ECO:0000256" key="9">
    <source>
        <dbReference type="ARBA" id="ARBA00022722"/>
    </source>
</evidence>
<dbReference type="InterPro" id="IPR036691">
    <property type="entry name" value="Endo/exonu/phosph_ase_sf"/>
</dbReference>
<dbReference type="InParanoid" id="A0A200PMA1"/>
<keyword evidence="8" id="KW-0963">Cytoplasm</keyword>
<feature type="domain" description="Endonuclease/exonuclease/phosphatase" evidence="19">
    <location>
        <begin position="238"/>
        <end position="565"/>
    </location>
</feature>
<evidence type="ECO:0000256" key="12">
    <source>
        <dbReference type="ARBA" id="ARBA00022801"/>
    </source>
</evidence>
<evidence type="ECO:0000256" key="15">
    <source>
        <dbReference type="ARBA" id="ARBA00023015"/>
    </source>
</evidence>
<keyword evidence="14" id="KW-0694">RNA-binding</keyword>
<keyword evidence="20" id="KW-0255">Endonuclease</keyword>
<dbReference type="Pfam" id="PF03372">
    <property type="entry name" value="Exo_endo_phos"/>
    <property type="match status" value="1"/>
</dbReference>
<keyword evidence="17" id="KW-0539">Nucleus</keyword>
<evidence type="ECO:0000256" key="14">
    <source>
        <dbReference type="ARBA" id="ARBA00022884"/>
    </source>
</evidence>
<dbReference type="OMA" id="QYNILAD"/>
<evidence type="ECO:0000313" key="21">
    <source>
        <dbReference type="Proteomes" id="UP000195402"/>
    </source>
</evidence>
<dbReference type="OrthoDB" id="428734at2759"/>
<dbReference type="GO" id="GO:0004535">
    <property type="term" value="F:poly(A)-specific ribonuclease activity"/>
    <property type="evidence" value="ECO:0007669"/>
    <property type="project" value="UniProtKB-EC"/>
</dbReference>
<dbReference type="PANTHER" id="PTHR12121:SF79">
    <property type="entry name" value="CARBON CATABOLITE REPRESSOR PROTEIN 4 HOMOLOG 1-LIKE ISOFORM X1"/>
    <property type="match status" value="1"/>
</dbReference>
<dbReference type="EMBL" id="MVGT01004510">
    <property type="protein sequence ID" value="OUZ99338.1"/>
    <property type="molecule type" value="Genomic_DNA"/>
</dbReference>
<dbReference type="FunFam" id="3.60.10.10:FF:000016">
    <property type="entry name" value="Carbon catabolite repressor protein 4 1"/>
    <property type="match status" value="1"/>
</dbReference>
<dbReference type="AlphaFoldDB" id="A0A200PMA1"/>
<comment type="function">
    <text evidence="18">Acts as a catalytic component of the CCR4-NOT core complex, which in the nucleus seems to be a general transcription factor, and in the cytoplasm the major mRNA deadenylase involved in mRNA turnover.</text>
</comment>
<keyword evidence="13" id="KW-0460">Magnesium</keyword>
<evidence type="ECO:0000256" key="11">
    <source>
        <dbReference type="ARBA" id="ARBA00022737"/>
    </source>
</evidence>
<accession>A0A200PMA1</accession>
<dbReference type="EC" id="3.1.13.4" evidence="7"/>
<dbReference type="GO" id="GO:0005634">
    <property type="term" value="C:nucleus"/>
    <property type="evidence" value="ECO:0007669"/>
    <property type="project" value="UniProtKB-SubCell"/>
</dbReference>
<dbReference type="InterPro" id="IPR050410">
    <property type="entry name" value="CCR4/nocturin_mRNA_transcr"/>
</dbReference>
<name>A0A200PMA1_MACCD</name>
<keyword evidence="20" id="KW-0269">Exonuclease</keyword>
<dbReference type="STRING" id="56857.A0A200PMA1"/>
<evidence type="ECO:0000256" key="3">
    <source>
        <dbReference type="ARBA" id="ARBA00004123"/>
    </source>
</evidence>
<dbReference type="SUPFAM" id="SSF56219">
    <property type="entry name" value="DNase I-like"/>
    <property type="match status" value="1"/>
</dbReference>
<evidence type="ECO:0000259" key="19">
    <source>
        <dbReference type="Pfam" id="PF03372"/>
    </source>
</evidence>
<comment type="caution">
    <text evidence="20">The sequence shown here is derived from an EMBL/GenBank/DDBJ whole genome shotgun (WGS) entry which is preliminary data.</text>
</comment>
<evidence type="ECO:0000256" key="17">
    <source>
        <dbReference type="ARBA" id="ARBA00023242"/>
    </source>
</evidence>
<dbReference type="GO" id="GO:0046872">
    <property type="term" value="F:metal ion binding"/>
    <property type="evidence" value="ECO:0007669"/>
    <property type="project" value="UniProtKB-KW"/>
</dbReference>
<keyword evidence="15" id="KW-0805">Transcription regulation</keyword>
<evidence type="ECO:0000256" key="8">
    <source>
        <dbReference type="ARBA" id="ARBA00022490"/>
    </source>
</evidence>
<comment type="subcellular location">
    <subcellularLocation>
        <location evidence="4">Cytoplasm</location>
    </subcellularLocation>
    <subcellularLocation>
        <location evidence="3">Nucleus</location>
    </subcellularLocation>
</comment>
<sequence length="583" mass="65764">MPYELRVSLRSETPVVGYELNPSASCYSTDLTEIPNYSFKFNWYRLQSDERIICSVHHFEIATFQCMCCVTLKIPIKESYHCSAKCFFDKWQNHRIRHLNAAAALCRTKKGDDQSFKSLRSCGSWPSLGSWSSFEKCSVINMNAVMVEGGGGSWLKVGSSKTYIPSMDDFGYKLKLESQAIDCKEGNLLTPMKVIVMDPVIVAPVPSPRYMIPIGPLDGFSNFSLESRACVAGTFSVLSYNVLADFYVNKEIYNFCPTWALTWEYRRQNLLREIIGYKADIICLQEVQSDHFEDFFKPELVKRGYSVVYKKKTVELYTGKYTSEGCATFFLHDRFRENEKYELEFGKIARTVVESLKPSQRTIDCGRLMKDNVALIVILEAMENGAVSDTLDYRICVANTHVSANPYLTDVKLWQVATLINGLEEIADSHIPVLICGDLNSLPGSAPHDLLIMGSVNHNHEELAGAPVEIFQHLKLSHQLPLVSAYSSLSRTYSGDSISEQQQIKMNPETNEPHFTIVTPYFLGAIDYIFYTADRLAVEGLLELLDVQSATKYTALPSPLWSSDHIALMAKFSLKPASKDRTS</sequence>
<dbReference type="PANTHER" id="PTHR12121">
    <property type="entry name" value="CARBON CATABOLITE REPRESSOR PROTEIN 4"/>
    <property type="match status" value="1"/>
</dbReference>
<reference evidence="20 21" key="1">
    <citation type="journal article" date="2017" name="Mol. Plant">
        <title>The Genome of Medicinal Plant Macleaya cordata Provides New Insights into Benzylisoquinoline Alkaloids Metabolism.</title>
        <authorList>
            <person name="Liu X."/>
            <person name="Liu Y."/>
            <person name="Huang P."/>
            <person name="Ma Y."/>
            <person name="Qing Z."/>
            <person name="Tang Q."/>
            <person name="Cao H."/>
            <person name="Cheng P."/>
            <person name="Zheng Y."/>
            <person name="Yuan Z."/>
            <person name="Zhou Y."/>
            <person name="Liu J."/>
            <person name="Tang Z."/>
            <person name="Zhuo Y."/>
            <person name="Zhang Y."/>
            <person name="Yu L."/>
            <person name="Huang J."/>
            <person name="Yang P."/>
            <person name="Peng Q."/>
            <person name="Zhang J."/>
            <person name="Jiang W."/>
            <person name="Zhang Z."/>
            <person name="Lin K."/>
            <person name="Ro D.K."/>
            <person name="Chen X."/>
            <person name="Xiong X."/>
            <person name="Shang Y."/>
            <person name="Huang S."/>
            <person name="Zeng J."/>
        </authorList>
    </citation>
    <scope>NUCLEOTIDE SEQUENCE [LARGE SCALE GENOMIC DNA]</scope>
    <source>
        <strain evidence="21">cv. BLH2017</strain>
        <tissue evidence="20">Root</tissue>
    </source>
</reference>
<evidence type="ECO:0000256" key="6">
    <source>
        <dbReference type="ARBA" id="ARBA00011757"/>
    </source>
</evidence>
<evidence type="ECO:0000256" key="10">
    <source>
        <dbReference type="ARBA" id="ARBA00022723"/>
    </source>
</evidence>
<keyword evidence="16" id="KW-0804">Transcription</keyword>
<evidence type="ECO:0000313" key="20">
    <source>
        <dbReference type="EMBL" id="OUZ99338.1"/>
    </source>
</evidence>
<keyword evidence="11" id="KW-0677">Repeat</keyword>
<keyword evidence="21" id="KW-1185">Reference proteome</keyword>
<gene>
    <name evidence="20" type="ORF">BVC80_715g37</name>
</gene>
<evidence type="ECO:0000256" key="5">
    <source>
        <dbReference type="ARBA" id="ARBA00010774"/>
    </source>
</evidence>
<dbReference type="GO" id="GO:0004519">
    <property type="term" value="F:endonuclease activity"/>
    <property type="evidence" value="ECO:0007669"/>
    <property type="project" value="UniProtKB-KW"/>
</dbReference>
<keyword evidence="10" id="KW-0479">Metal-binding</keyword>
<proteinExistence type="inferred from homology"/>
<comment type="catalytic activity">
    <reaction evidence="1">
        <text>Exonucleolytic cleavage of poly(A) to 5'-AMP.</text>
        <dbReference type="EC" id="3.1.13.4"/>
    </reaction>
</comment>
<keyword evidence="12" id="KW-0378">Hydrolase</keyword>
<comment type="cofactor">
    <cofactor evidence="2">
        <name>Mg(2+)</name>
        <dbReference type="ChEBI" id="CHEBI:18420"/>
    </cofactor>
</comment>
<dbReference type="GO" id="GO:0003723">
    <property type="term" value="F:RNA binding"/>
    <property type="evidence" value="ECO:0007669"/>
    <property type="project" value="UniProtKB-KW"/>
</dbReference>
<evidence type="ECO:0000256" key="2">
    <source>
        <dbReference type="ARBA" id="ARBA00001946"/>
    </source>
</evidence>
<evidence type="ECO:0000256" key="1">
    <source>
        <dbReference type="ARBA" id="ARBA00001663"/>
    </source>
</evidence>
<evidence type="ECO:0000256" key="4">
    <source>
        <dbReference type="ARBA" id="ARBA00004496"/>
    </source>
</evidence>